<dbReference type="Pfam" id="PF05942">
    <property type="entry name" value="PaREP1"/>
    <property type="match status" value="1"/>
</dbReference>
<dbReference type="PATRIC" id="fig|1273541.4.peg.1325"/>
<protein>
    <submittedName>
        <fullName evidence="1">Uncharacterized protein</fullName>
    </submittedName>
</protein>
<dbReference type="Proteomes" id="UP000058613">
    <property type="component" value="Chromosome"/>
</dbReference>
<proteinExistence type="predicted"/>
<dbReference type="InterPro" id="IPR010268">
    <property type="entry name" value="PaREP1"/>
</dbReference>
<dbReference type="GeneID" id="26099582"/>
<dbReference type="PANTHER" id="PTHR34237:SF1">
    <property type="entry name" value="PAREP8"/>
    <property type="match status" value="1"/>
</dbReference>
<evidence type="ECO:0000313" key="1">
    <source>
        <dbReference type="EMBL" id="ALL01288.1"/>
    </source>
</evidence>
<dbReference type="KEGG" id="pdl:Pyrde_1240"/>
<dbReference type="EMBL" id="CP013011">
    <property type="protein sequence ID" value="ALL01288.1"/>
    <property type="molecule type" value="Genomic_DNA"/>
</dbReference>
<name>A0A0P0N2Z9_9CREN</name>
<dbReference type="Gene3D" id="1.20.120.330">
    <property type="entry name" value="Nucleotidyltransferases domain 2"/>
    <property type="match status" value="1"/>
</dbReference>
<accession>A0A0P0N2Z9</accession>
<dbReference type="STRING" id="1273541.Pyrde_1240"/>
<sequence>MPRGPGLVCPYRLAPGARGEGPPREAEKLGLGLEEYIVELLVQGLDPEDRAEEYVEAAIALLERAREELARGDVRRAAEKAWGAAALAVKAYAWWRESRRLASHGELWEYARRMKRELGGWVYDAWMSANGMHTRLYEGWCAREDVEEALQRVERLVREVGARRRQGR</sequence>
<dbReference type="RefSeq" id="WP_307772124.1">
    <property type="nucleotide sequence ID" value="NZ_CP013011.1"/>
</dbReference>
<evidence type="ECO:0000313" key="2">
    <source>
        <dbReference type="Proteomes" id="UP000058613"/>
    </source>
</evidence>
<gene>
    <name evidence="1" type="ORF">Pyrde_1240</name>
</gene>
<dbReference type="PANTHER" id="PTHR34237">
    <property type="entry name" value="PAREP8-RELATED"/>
    <property type="match status" value="1"/>
</dbReference>
<organism evidence="1 2">
    <name type="scientific">Pyrodictium delaneyi</name>
    <dbReference type="NCBI Taxonomy" id="1273541"/>
    <lineage>
        <taxon>Archaea</taxon>
        <taxon>Thermoproteota</taxon>
        <taxon>Thermoprotei</taxon>
        <taxon>Desulfurococcales</taxon>
        <taxon>Pyrodictiaceae</taxon>
        <taxon>Pyrodictium</taxon>
    </lineage>
</organism>
<reference evidence="1 2" key="1">
    <citation type="submission" date="2015-10" db="EMBL/GenBank/DDBJ databases">
        <title>Complete genome sequence of hyperthermophilic archaeon Pyrodictium delaneyi Su06.</title>
        <authorList>
            <person name="Jung J.-H."/>
            <person name="Lin J."/>
            <person name="Holden J.F."/>
            <person name="Park C.-S."/>
        </authorList>
    </citation>
    <scope>NUCLEOTIDE SEQUENCE [LARGE SCALE GENOMIC DNA]</scope>
    <source>
        <strain evidence="1 2">Su06</strain>
    </source>
</reference>
<dbReference type="AlphaFoldDB" id="A0A0P0N2Z9"/>